<evidence type="ECO:0000256" key="1">
    <source>
        <dbReference type="SAM" id="MobiDB-lite"/>
    </source>
</evidence>
<dbReference type="OrthoDB" id="256590at2"/>
<reference evidence="2 3" key="1">
    <citation type="submission" date="2018-08" db="EMBL/GenBank/DDBJ databases">
        <title>A genome reference for cultivated species of the human gut microbiota.</title>
        <authorList>
            <person name="Zou Y."/>
            <person name="Xue W."/>
            <person name="Luo G."/>
        </authorList>
    </citation>
    <scope>NUCLEOTIDE SEQUENCE [LARGE SCALE GENOMIC DNA]</scope>
    <source>
        <strain evidence="2 3">AM25-21AC</strain>
    </source>
</reference>
<dbReference type="AlphaFoldDB" id="A0A414NWD0"/>
<sequence>MENMSLYEQLQTPPNDALKPITFGALKGKSDINPQWRYEALTAALGPCGYGWRFEIADTKTQQVSTGEMMVFVLVNLFIKQGDEWSAPIPGWGGDYLIKKDKNGIHGNDEAFKMATTDALGTAAKMIGLAADVYRGLIGNGASDSKYARRGYAAQTSQDAAGARSTRNAYPSKGNANDELRSKAMHSLSKEMQRIGASGEEVSALCGVKFGKTNSRDLSTGELSQLAANLEAWIAEQMAGGGK</sequence>
<dbReference type="Proteomes" id="UP000283442">
    <property type="component" value="Unassembled WGS sequence"/>
</dbReference>
<evidence type="ECO:0000313" key="3">
    <source>
        <dbReference type="Proteomes" id="UP000283442"/>
    </source>
</evidence>
<organism evidence="2 3">
    <name type="scientific">Mitsuokella multacida</name>
    <dbReference type="NCBI Taxonomy" id="52226"/>
    <lineage>
        <taxon>Bacteria</taxon>
        <taxon>Bacillati</taxon>
        <taxon>Bacillota</taxon>
        <taxon>Negativicutes</taxon>
        <taxon>Selenomonadales</taxon>
        <taxon>Selenomonadaceae</taxon>
        <taxon>Mitsuokella</taxon>
    </lineage>
</organism>
<dbReference type="RefSeq" id="WP_118176077.1">
    <property type="nucleotide sequence ID" value="NZ_JAQEAO010000001.1"/>
</dbReference>
<evidence type="ECO:0000313" key="2">
    <source>
        <dbReference type="EMBL" id="RHF51447.1"/>
    </source>
</evidence>
<accession>A0A414NWD0</accession>
<feature type="compositionally biased region" description="Polar residues" evidence="1">
    <location>
        <begin position="157"/>
        <end position="169"/>
    </location>
</feature>
<protein>
    <submittedName>
        <fullName evidence="2">Uncharacterized protein</fullName>
    </submittedName>
</protein>
<proteinExistence type="predicted"/>
<gene>
    <name evidence="2" type="ORF">DW674_06685</name>
</gene>
<feature type="region of interest" description="Disordered" evidence="1">
    <location>
        <begin position="157"/>
        <end position="177"/>
    </location>
</feature>
<name>A0A414NWD0_9FIRM</name>
<comment type="caution">
    <text evidence="2">The sequence shown here is derived from an EMBL/GenBank/DDBJ whole genome shotgun (WGS) entry which is preliminary data.</text>
</comment>
<dbReference type="EMBL" id="QRHE01000006">
    <property type="protein sequence ID" value="RHF51447.1"/>
    <property type="molecule type" value="Genomic_DNA"/>
</dbReference>